<evidence type="ECO:0000313" key="2">
    <source>
        <dbReference type="EMBL" id="CAG6477662.1"/>
    </source>
</evidence>
<organism evidence="2">
    <name type="scientific">Culex pipiens</name>
    <name type="common">House mosquito</name>
    <dbReference type="NCBI Taxonomy" id="7175"/>
    <lineage>
        <taxon>Eukaryota</taxon>
        <taxon>Metazoa</taxon>
        <taxon>Ecdysozoa</taxon>
        <taxon>Arthropoda</taxon>
        <taxon>Hexapoda</taxon>
        <taxon>Insecta</taxon>
        <taxon>Pterygota</taxon>
        <taxon>Neoptera</taxon>
        <taxon>Endopterygota</taxon>
        <taxon>Diptera</taxon>
        <taxon>Nematocera</taxon>
        <taxon>Culicoidea</taxon>
        <taxon>Culicidae</taxon>
        <taxon>Culicinae</taxon>
        <taxon>Culicini</taxon>
        <taxon>Culex</taxon>
        <taxon>Culex</taxon>
    </lineage>
</organism>
<proteinExistence type="predicted"/>
<name>A0A8D8BLI7_CULPI</name>
<feature type="chain" id="PRO_5034003743" evidence="1">
    <location>
        <begin position="16"/>
        <end position="188"/>
    </location>
</feature>
<accession>A0A8D8BLI7</accession>
<keyword evidence="1" id="KW-0732">Signal</keyword>
<feature type="signal peptide" evidence="1">
    <location>
        <begin position="1"/>
        <end position="15"/>
    </location>
</feature>
<sequence length="188" mass="20925">MLIATALGLVVPCNGLQPFRLPLRCCKVFLLLKLTTFKNVRHARVQRRQLRISLFQQVLLSARIQLVAGLRGHPLLLGRLLRRSLPGPLNLRLLSSHNTLVTPRPIPARVVLLLIFINLCRLLPVGFRPTLLLFVPLPRQPFVLAGGKVRSTFLHLTLEIVVTVGRRCGHLLLHGHAAAGAVHYDGKN</sequence>
<protein>
    <submittedName>
        <fullName evidence="2">(northern house mosquito) hypothetical protein</fullName>
    </submittedName>
</protein>
<evidence type="ECO:0000256" key="1">
    <source>
        <dbReference type="SAM" id="SignalP"/>
    </source>
</evidence>
<dbReference type="AlphaFoldDB" id="A0A8D8BLI7"/>
<dbReference type="EMBL" id="HBUE01081409">
    <property type="protein sequence ID" value="CAG6477662.1"/>
    <property type="molecule type" value="Transcribed_RNA"/>
</dbReference>
<reference evidence="2" key="1">
    <citation type="submission" date="2021-05" db="EMBL/GenBank/DDBJ databases">
        <authorList>
            <person name="Alioto T."/>
            <person name="Alioto T."/>
            <person name="Gomez Garrido J."/>
        </authorList>
    </citation>
    <scope>NUCLEOTIDE SEQUENCE</scope>
</reference>